<dbReference type="GO" id="GO:0006508">
    <property type="term" value="P:proteolysis"/>
    <property type="evidence" value="ECO:0007669"/>
    <property type="project" value="InterPro"/>
</dbReference>
<evidence type="ECO:0000313" key="5">
    <source>
        <dbReference type="Proteomes" id="UP000245697"/>
    </source>
</evidence>
<protein>
    <submittedName>
        <fullName evidence="4">Beta-lactam-binding protein with PASTA domain</fullName>
    </submittedName>
</protein>
<dbReference type="Pfam" id="PF03793">
    <property type="entry name" value="PASTA"/>
    <property type="match status" value="3"/>
</dbReference>
<gene>
    <name evidence="4" type="ORF">BC793_11139</name>
</gene>
<evidence type="ECO:0000256" key="2">
    <source>
        <dbReference type="SAM" id="Phobius"/>
    </source>
</evidence>
<feature type="domain" description="PASTA" evidence="3">
    <location>
        <begin position="571"/>
        <end position="636"/>
    </location>
</feature>
<sequence length="650" mass="69019">MTYRALLIGNSVFEEDAGLNPLNAPTKDVARLHRALVDSVTGLFAEENVRLVIERSSHDLLDEIDTFFSSAHRDDLLLFYYSGHGLIDERNQLFLCGRNTRSDKLLRTAVSNVRVNEFVEQSVARCTVIILDCCSSGMFKGGDVSAPLAGPGRYVISSTRGAALANDAATATGTSLFTEHLVTGLLGAADDRDGDGYLDLREVFDYVRARLTATTKQIPHCRFDGDAAVMLAKRPAAPVPADAATPRASDPTFVLSENTITLRDVGPDEWLSPETIEIYPLTEAELDCTAESDATWLNTEVCGGRLTIELHPGPGYNRGKILVRDRRSGATQVVRVHVAVDRRSPVAPPPMTDEPIAPMPRPSMPGPPGTDLPPRILARVPMSHAIEPPHSPAVHATPEPYPEHGGRKKRWLVAVAAAVLLTVGMVGLLTLLHDPPQEGTMSVPDLSGLPRASAEAALREEGLEPSVVVASSSSACSPGTVIAQDPLPGQPAGRGAQVSITVCKAPMTPVPPLGRDRSSARDALQAVGLHAEFEFQDSPKKEGQVLWSQPGSGVKVQEGSTVTVFLSDGGKTCRRVVPNVKGMMAEHADAALSGAKFVPQIEERTSDEPVGTVLEQKAPAGEEAKCGATVTLIVSAGPETASSIPFSPSG</sequence>
<dbReference type="Proteomes" id="UP000245697">
    <property type="component" value="Unassembled WGS sequence"/>
</dbReference>
<evidence type="ECO:0000313" key="4">
    <source>
        <dbReference type="EMBL" id="PWK45067.1"/>
    </source>
</evidence>
<dbReference type="InterPro" id="IPR018247">
    <property type="entry name" value="EF_Hand_1_Ca_BS"/>
</dbReference>
<name>A0A316FB48_9ACTN</name>
<dbReference type="SUPFAM" id="SSF52129">
    <property type="entry name" value="Caspase-like"/>
    <property type="match status" value="1"/>
</dbReference>
<dbReference type="GO" id="GO:0004197">
    <property type="term" value="F:cysteine-type endopeptidase activity"/>
    <property type="evidence" value="ECO:0007669"/>
    <property type="project" value="InterPro"/>
</dbReference>
<dbReference type="SMART" id="SM00740">
    <property type="entry name" value="PASTA"/>
    <property type="match status" value="3"/>
</dbReference>
<dbReference type="Gene3D" id="3.40.50.1460">
    <property type="match status" value="1"/>
</dbReference>
<keyword evidence="5" id="KW-1185">Reference proteome</keyword>
<dbReference type="RefSeq" id="WP_109595935.1">
    <property type="nucleotide sequence ID" value="NZ_BONA01000061.1"/>
</dbReference>
<dbReference type="AlphaFoldDB" id="A0A316FB48"/>
<evidence type="ECO:0000256" key="1">
    <source>
        <dbReference type="SAM" id="MobiDB-lite"/>
    </source>
</evidence>
<dbReference type="InterPro" id="IPR011600">
    <property type="entry name" value="Pept_C14_caspase"/>
</dbReference>
<accession>A0A316FB48</accession>
<keyword evidence="2" id="KW-0472">Membrane</keyword>
<dbReference type="CDD" id="cd06577">
    <property type="entry name" value="PASTA_pknB"/>
    <property type="match status" value="3"/>
</dbReference>
<comment type="caution">
    <text evidence="4">The sequence shown here is derived from an EMBL/GenBank/DDBJ whole genome shotgun (WGS) entry which is preliminary data.</text>
</comment>
<feature type="transmembrane region" description="Helical" evidence="2">
    <location>
        <begin position="411"/>
        <end position="432"/>
    </location>
</feature>
<feature type="compositionally biased region" description="Pro residues" evidence="1">
    <location>
        <begin position="346"/>
        <end position="370"/>
    </location>
</feature>
<evidence type="ECO:0000259" key="3">
    <source>
        <dbReference type="PROSITE" id="PS51178"/>
    </source>
</evidence>
<feature type="domain" description="PASTA" evidence="3">
    <location>
        <begin position="437"/>
        <end position="504"/>
    </location>
</feature>
<dbReference type="PROSITE" id="PS00018">
    <property type="entry name" value="EF_HAND_1"/>
    <property type="match status" value="1"/>
</dbReference>
<dbReference type="PROSITE" id="PS51178">
    <property type="entry name" value="PASTA"/>
    <property type="match status" value="2"/>
</dbReference>
<dbReference type="EMBL" id="QGGR01000011">
    <property type="protein sequence ID" value="PWK45067.1"/>
    <property type="molecule type" value="Genomic_DNA"/>
</dbReference>
<dbReference type="InterPro" id="IPR029030">
    <property type="entry name" value="Caspase-like_dom_sf"/>
</dbReference>
<feature type="region of interest" description="Disordered" evidence="1">
    <location>
        <begin position="344"/>
        <end position="370"/>
    </location>
</feature>
<organism evidence="4 5">
    <name type="scientific">Actinoplanes xinjiangensis</name>
    <dbReference type="NCBI Taxonomy" id="512350"/>
    <lineage>
        <taxon>Bacteria</taxon>
        <taxon>Bacillati</taxon>
        <taxon>Actinomycetota</taxon>
        <taxon>Actinomycetes</taxon>
        <taxon>Micromonosporales</taxon>
        <taxon>Micromonosporaceae</taxon>
        <taxon>Actinoplanes</taxon>
    </lineage>
</organism>
<keyword evidence="2" id="KW-0812">Transmembrane</keyword>
<dbReference type="InterPro" id="IPR005543">
    <property type="entry name" value="PASTA_dom"/>
</dbReference>
<dbReference type="OrthoDB" id="4464809at2"/>
<reference evidence="4 5" key="1">
    <citation type="submission" date="2018-05" db="EMBL/GenBank/DDBJ databases">
        <title>Genomic Encyclopedia of Archaeal and Bacterial Type Strains, Phase II (KMG-II): from individual species to whole genera.</title>
        <authorList>
            <person name="Goeker M."/>
        </authorList>
    </citation>
    <scope>NUCLEOTIDE SEQUENCE [LARGE SCALE GENOMIC DNA]</scope>
    <source>
        <strain evidence="4 5">DSM 45184</strain>
    </source>
</reference>
<dbReference type="Gene3D" id="3.30.10.20">
    <property type="match status" value="3"/>
</dbReference>
<keyword evidence="2" id="KW-1133">Transmembrane helix</keyword>
<proteinExistence type="predicted"/>
<dbReference type="Pfam" id="PF00656">
    <property type="entry name" value="Peptidase_C14"/>
    <property type="match status" value="1"/>
</dbReference>
<dbReference type="NCBIfam" id="NF047832">
    <property type="entry name" value="caspase_w_EACC1"/>
    <property type="match status" value="1"/>
</dbReference>